<reference evidence="13 14" key="1">
    <citation type="journal article" date="2023" name="Int. J. Mol. Sci.">
        <title>De Novo Assembly and Annotation of 11 Diverse Shrub Willow (Salix) Genomes Reveals Novel Gene Organization in Sex-Linked Regions.</title>
        <authorList>
            <person name="Hyden B."/>
            <person name="Feng K."/>
            <person name="Yates T.B."/>
            <person name="Jawdy S."/>
            <person name="Cereghino C."/>
            <person name="Smart L.B."/>
            <person name="Muchero W."/>
        </authorList>
    </citation>
    <scope>NUCLEOTIDE SEQUENCE [LARGE SCALE GENOMIC DNA]</scope>
    <source>
        <tissue evidence="13">Shoot tip</tissue>
    </source>
</reference>
<dbReference type="InterPro" id="IPR022278">
    <property type="entry name" value="Pser_aminoTfrase"/>
</dbReference>
<dbReference type="GO" id="GO:0006564">
    <property type="term" value="P:L-serine biosynthetic process"/>
    <property type="evidence" value="ECO:0007669"/>
    <property type="project" value="UniProtKB-KW"/>
</dbReference>
<comment type="pathway">
    <text evidence="2">Amino-acid biosynthesis; L-serine biosynthesis; L-serine from 3-phospho-D-glycerate: step 2/3.</text>
</comment>
<dbReference type="InterPro" id="IPR000192">
    <property type="entry name" value="Aminotrans_V_dom"/>
</dbReference>
<name>A0AAD6JZW9_9ROSI</name>
<evidence type="ECO:0000256" key="9">
    <source>
        <dbReference type="ARBA" id="ARBA00023299"/>
    </source>
</evidence>
<evidence type="ECO:0000259" key="12">
    <source>
        <dbReference type="Pfam" id="PF00266"/>
    </source>
</evidence>
<proteinExistence type="inferred from homology"/>
<keyword evidence="7" id="KW-0808">Transferase</keyword>
<dbReference type="EC" id="2.6.1.52" evidence="4"/>
<keyword evidence="14" id="KW-1185">Reference proteome</keyword>
<gene>
    <name evidence="13" type="ORF">OIU84_006213</name>
</gene>
<dbReference type="GO" id="GO:0030170">
    <property type="term" value="F:pyridoxal phosphate binding"/>
    <property type="evidence" value="ECO:0007669"/>
    <property type="project" value="TreeGrafter"/>
</dbReference>
<comment type="catalytic activity">
    <reaction evidence="10">
        <text>4-(phosphooxy)-L-threonine + 2-oxoglutarate = (R)-3-hydroxy-2-oxo-4-phosphooxybutanoate + L-glutamate</text>
        <dbReference type="Rhea" id="RHEA:16573"/>
        <dbReference type="ChEBI" id="CHEBI:16810"/>
        <dbReference type="ChEBI" id="CHEBI:29985"/>
        <dbReference type="ChEBI" id="CHEBI:58452"/>
        <dbReference type="ChEBI" id="CHEBI:58538"/>
        <dbReference type="EC" id="2.6.1.52"/>
    </reaction>
</comment>
<comment type="similarity">
    <text evidence="3">Belongs to the class-V pyridoxal-phosphate-dependent aminotransferase family. SerC subfamily.</text>
</comment>
<dbReference type="AlphaFoldDB" id="A0AAD6JZW9"/>
<keyword evidence="9" id="KW-0718">Serine biosynthesis</keyword>
<dbReference type="HAMAP" id="MF_00160">
    <property type="entry name" value="SerC_aminotrans_5"/>
    <property type="match status" value="1"/>
</dbReference>
<dbReference type="SUPFAM" id="SSF53383">
    <property type="entry name" value="PLP-dependent transferases"/>
    <property type="match status" value="1"/>
</dbReference>
<evidence type="ECO:0000256" key="6">
    <source>
        <dbReference type="ARBA" id="ARBA00022605"/>
    </source>
</evidence>
<keyword evidence="6" id="KW-0028">Amino-acid biosynthesis</keyword>
<comment type="caution">
    <text evidence="13">The sequence shown here is derived from an EMBL/GenBank/DDBJ whole genome shotgun (WGS) entry which is preliminary data.</text>
</comment>
<keyword evidence="8" id="KW-0663">Pyridoxal phosphate</keyword>
<dbReference type="Pfam" id="PF00266">
    <property type="entry name" value="Aminotran_5"/>
    <property type="match status" value="2"/>
</dbReference>
<comment type="catalytic activity">
    <reaction evidence="11">
        <text>O-phospho-L-serine + 2-oxoglutarate = 3-phosphooxypyruvate + L-glutamate</text>
        <dbReference type="Rhea" id="RHEA:14329"/>
        <dbReference type="ChEBI" id="CHEBI:16810"/>
        <dbReference type="ChEBI" id="CHEBI:18110"/>
        <dbReference type="ChEBI" id="CHEBI:29985"/>
        <dbReference type="ChEBI" id="CHEBI:57524"/>
        <dbReference type="EC" id="2.6.1.52"/>
    </reaction>
</comment>
<evidence type="ECO:0000256" key="5">
    <source>
        <dbReference type="ARBA" id="ARBA00022576"/>
    </source>
</evidence>
<evidence type="ECO:0000256" key="8">
    <source>
        <dbReference type="ARBA" id="ARBA00022898"/>
    </source>
</evidence>
<sequence>MASKLISSSPNSLLLQNPNLQHRNHDLLLKPTTKMASFPNLTNKVKAFSIKCSATAATPLSQSQDLEERVFNFAAGPATLPEKVLKKAQSELYNWHGSGMSVMEMSHRGKEFLSIIQKAEGDLRALLNISEDYAVLFLQGGATTQFAAIPLNIVKPEDSVDYVVTGSWGDKAFKEAQKYSKPKVIWSGKSEKYTKIPSFDSLEQTPDSKYLHICANETIHGVEFKDYPDPKKWDLGPSGVTIVIIRKDLIGDAQGITPVMLDYKIHAENNSLYNTPPCFGIYMCGLVFDDLLAQGGLKEVEKKNKKKGDLLYNAIDESKGFYRCPVDKSVRSLMNVPFTLEKSELEAEFIKEAAKEKMIQLKGHRSVGGMRASIYNAMPFAGVEKLVAFMKDFQARHA</sequence>
<evidence type="ECO:0000256" key="4">
    <source>
        <dbReference type="ARBA" id="ARBA00013030"/>
    </source>
</evidence>
<evidence type="ECO:0000313" key="13">
    <source>
        <dbReference type="EMBL" id="KAJ6413370.1"/>
    </source>
</evidence>
<dbReference type="Gene3D" id="3.40.640.10">
    <property type="entry name" value="Type I PLP-dependent aspartate aminotransferase-like (Major domain)"/>
    <property type="match status" value="2"/>
</dbReference>
<feature type="domain" description="Aminotransferase class V" evidence="12">
    <location>
        <begin position="70"/>
        <end position="225"/>
    </location>
</feature>
<evidence type="ECO:0000256" key="3">
    <source>
        <dbReference type="ARBA" id="ARBA00006904"/>
    </source>
</evidence>
<dbReference type="GO" id="GO:0004648">
    <property type="term" value="F:O-phospho-L-serine:2-oxoglutarate aminotransferase activity"/>
    <property type="evidence" value="ECO:0007669"/>
    <property type="project" value="UniProtKB-EC"/>
</dbReference>
<dbReference type="InterPro" id="IPR015424">
    <property type="entry name" value="PyrdxlP-dep_Trfase"/>
</dbReference>
<evidence type="ECO:0000256" key="2">
    <source>
        <dbReference type="ARBA" id="ARBA00005099"/>
    </source>
</evidence>
<dbReference type="FunFam" id="3.90.1150.10:FF:000006">
    <property type="entry name" value="Phosphoserine aminotransferase"/>
    <property type="match status" value="1"/>
</dbReference>
<dbReference type="PIRSF" id="PIRSF000525">
    <property type="entry name" value="SerC"/>
    <property type="match status" value="1"/>
</dbReference>
<evidence type="ECO:0000256" key="7">
    <source>
        <dbReference type="ARBA" id="ARBA00022679"/>
    </source>
</evidence>
<dbReference type="EMBL" id="JAPFFJ010000013">
    <property type="protein sequence ID" value="KAJ6413370.1"/>
    <property type="molecule type" value="Genomic_DNA"/>
</dbReference>
<dbReference type="InterPro" id="IPR015421">
    <property type="entry name" value="PyrdxlP-dep_Trfase_major"/>
</dbReference>
<keyword evidence="5" id="KW-0032">Aminotransferase</keyword>
<feature type="domain" description="Aminotransferase class V" evidence="12">
    <location>
        <begin position="235"/>
        <end position="386"/>
    </location>
</feature>
<evidence type="ECO:0000256" key="1">
    <source>
        <dbReference type="ARBA" id="ARBA00001933"/>
    </source>
</evidence>
<dbReference type="Gene3D" id="3.90.1150.10">
    <property type="entry name" value="Aspartate Aminotransferase, domain 1"/>
    <property type="match status" value="1"/>
</dbReference>
<evidence type="ECO:0000313" key="14">
    <source>
        <dbReference type="Proteomes" id="UP001162972"/>
    </source>
</evidence>
<organism evidence="13 14">
    <name type="scientific">Salix udensis</name>
    <dbReference type="NCBI Taxonomy" id="889485"/>
    <lineage>
        <taxon>Eukaryota</taxon>
        <taxon>Viridiplantae</taxon>
        <taxon>Streptophyta</taxon>
        <taxon>Embryophyta</taxon>
        <taxon>Tracheophyta</taxon>
        <taxon>Spermatophyta</taxon>
        <taxon>Magnoliopsida</taxon>
        <taxon>eudicotyledons</taxon>
        <taxon>Gunneridae</taxon>
        <taxon>Pentapetalae</taxon>
        <taxon>rosids</taxon>
        <taxon>fabids</taxon>
        <taxon>Malpighiales</taxon>
        <taxon>Salicaceae</taxon>
        <taxon>Saliceae</taxon>
        <taxon>Salix</taxon>
    </lineage>
</organism>
<protein>
    <recommendedName>
        <fullName evidence="4">phosphoserine transaminase</fullName>
        <ecNumber evidence="4">2.6.1.52</ecNumber>
    </recommendedName>
</protein>
<dbReference type="PANTHER" id="PTHR43247">
    <property type="entry name" value="PHOSPHOSERINE AMINOTRANSFERASE"/>
    <property type="match status" value="1"/>
</dbReference>
<evidence type="ECO:0000256" key="11">
    <source>
        <dbReference type="ARBA" id="ARBA00049007"/>
    </source>
</evidence>
<evidence type="ECO:0000256" key="10">
    <source>
        <dbReference type="ARBA" id="ARBA00047630"/>
    </source>
</evidence>
<dbReference type="GO" id="GO:0009570">
    <property type="term" value="C:chloroplast stroma"/>
    <property type="evidence" value="ECO:0007669"/>
    <property type="project" value="TreeGrafter"/>
</dbReference>
<dbReference type="Proteomes" id="UP001162972">
    <property type="component" value="Chromosome 5"/>
</dbReference>
<comment type="cofactor">
    <cofactor evidence="1">
        <name>pyridoxal 5'-phosphate</name>
        <dbReference type="ChEBI" id="CHEBI:597326"/>
    </cofactor>
</comment>
<dbReference type="PANTHER" id="PTHR43247:SF1">
    <property type="entry name" value="PHOSPHOSERINE AMINOTRANSFERASE"/>
    <property type="match status" value="1"/>
</dbReference>
<accession>A0AAD6JZW9</accession>
<dbReference type="InterPro" id="IPR015422">
    <property type="entry name" value="PyrdxlP-dep_Trfase_small"/>
</dbReference>